<name>A0A0A9DB20_ARUDO</name>
<accession>A0A0A9DB20</accession>
<evidence type="ECO:0000313" key="1">
    <source>
        <dbReference type="EMBL" id="JAD84996.1"/>
    </source>
</evidence>
<sequence>MTEKTLRKSCVLRLSQKIEAMRQINEIDLYYFKSISNLTKGK</sequence>
<proteinExistence type="predicted"/>
<reference evidence="1" key="1">
    <citation type="submission" date="2014-09" db="EMBL/GenBank/DDBJ databases">
        <authorList>
            <person name="Magalhaes I.L.F."/>
            <person name="Oliveira U."/>
            <person name="Santos F.R."/>
            <person name="Vidigal T.H.D.A."/>
            <person name="Brescovit A.D."/>
            <person name="Santos A.J."/>
        </authorList>
    </citation>
    <scope>NUCLEOTIDE SEQUENCE</scope>
    <source>
        <tissue evidence="1">Shoot tissue taken approximately 20 cm above the soil surface</tissue>
    </source>
</reference>
<reference evidence="1" key="2">
    <citation type="journal article" date="2015" name="Data Brief">
        <title>Shoot transcriptome of the giant reed, Arundo donax.</title>
        <authorList>
            <person name="Barrero R.A."/>
            <person name="Guerrero F.D."/>
            <person name="Moolhuijzen P."/>
            <person name="Goolsby J.A."/>
            <person name="Tidwell J."/>
            <person name="Bellgard S.E."/>
            <person name="Bellgard M.I."/>
        </authorList>
    </citation>
    <scope>NUCLEOTIDE SEQUENCE</scope>
    <source>
        <tissue evidence="1">Shoot tissue taken approximately 20 cm above the soil surface</tissue>
    </source>
</reference>
<dbReference type="AlphaFoldDB" id="A0A0A9DB20"/>
<protein>
    <submittedName>
        <fullName evidence="1">Uncharacterized protein</fullName>
    </submittedName>
</protein>
<organism evidence="1">
    <name type="scientific">Arundo donax</name>
    <name type="common">Giant reed</name>
    <name type="synonym">Donax arundinaceus</name>
    <dbReference type="NCBI Taxonomy" id="35708"/>
    <lineage>
        <taxon>Eukaryota</taxon>
        <taxon>Viridiplantae</taxon>
        <taxon>Streptophyta</taxon>
        <taxon>Embryophyta</taxon>
        <taxon>Tracheophyta</taxon>
        <taxon>Spermatophyta</taxon>
        <taxon>Magnoliopsida</taxon>
        <taxon>Liliopsida</taxon>
        <taxon>Poales</taxon>
        <taxon>Poaceae</taxon>
        <taxon>PACMAD clade</taxon>
        <taxon>Arundinoideae</taxon>
        <taxon>Arundineae</taxon>
        <taxon>Arundo</taxon>
    </lineage>
</organism>
<dbReference type="EMBL" id="GBRH01212899">
    <property type="protein sequence ID" value="JAD84996.1"/>
    <property type="molecule type" value="Transcribed_RNA"/>
</dbReference>